<gene>
    <name evidence="1" type="ORF">THMIRHAS_16640</name>
</gene>
<evidence type="ECO:0000313" key="1">
    <source>
        <dbReference type="EMBL" id="BBP46291.1"/>
    </source>
</evidence>
<dbReference type="RefSeq" id="WP_173272766.1">
    <property type="nucleotide sequence ID" value="NZ_AP021889.1"/>
</dbReference>
<organism evidence="1 2">
    <name type="scientific">Thiosulfatimonas sediminis</name>
    <dbReference type="NCBI Taxonomy" id="2675054"/>
    <lineage>
        <taxon>Bacteria</taxon>
        <taxon>Pseudomonadati</taxon>
        <taxon>Pseudomonadota</taxon>
        <taxon>Gammaproteobacteria</taxon>
        <taxon>Thiotrichales</taxon>
        <taxon>Piscirickettsiaceae</taxon>
        <taxon>Thiosulfatimonas</taxon>
    </lineage>
</organism>
<evidence type="ECO:0000313" key="2">
    <source>
        <dbReference type="Proteomes" id="UP000501726"/>
    </source>
</evidence>
<dbReference type="AlphaFoldDB" id="A0A6F8PVY5"/>
<name>A0A6F8PVY5_9GAMM</name>
<dbReference type="Proteomes" id="UP000501726">
    <property type="component" value="Chromosome"/>
</dbReference>
<protein>
    <submittedName>
        <fullName evidence="1">Uncharacterized protein</fullName>
    </submittedName>
</protein>
<keyword evidence="2" id="KW-1185">Reference proteome</keyword>
<reference evidence="2" key="1">
    <citation type="submission" date="2019-11" db="EMBL/GenBank/DDBJ databases">
        <title>Isolation and characterization of two novel species in the genus Thiomicrorhabdus.</title>
        <authorList>
            <person name="Mochizuki J."/>
            <person name="Kojima H."/>
            <person name="Fukui M."/>
        </authorList>
    </citation>
    <scope>NUCLEOTIDE SEQUENCE [LARGE SCALE GENOMIC DNA]</scope>
    <source>
        <strain evidence="2">aks77</strain>
    </source>
</reference>
<sequence>MSFFNDVFGVAHLVVPCLEDSYRDWNETHSDDLVETILSDMTVEGMNANAFMNRLMSDSLAKIVEGFDKKSESIGLTVDENPFAKMDVFVNGIDTYYTGYDEGRLDFSSPGDIADSGADNLIKEAILMVVFDRVATDYHLLYPEEIICEFDPDYLNELALKVIQYFDPDFKRQAISEFFDYECEVFEYPEFISELLQQDFSVLKDNLIHHNFDKSDIDLLR</sequence>
<proteinExistence type="predicted"/>
<dbReference type="EMBL" id="AP021889">
    <property type="protein sequence ID" value="BBP46291.1"/>
    <property type="molecule type" value="Genomic_DNA"/>
</dbReference>
<dbReference type="KEGG" id="tse:THMIRHAS_16640"/>
<accession>A0A6F8PVY5</accession>